<dbReference type="RefSeq" id="WP_228854882.1">
    <property type="nucleotide sequence ID" value="NZ_AP024086.1"/>
</dbReference>
<comment type="subcellular location">
    <subcellularLocation>
        <location evidence="1">Cell inner membrane</location>
        <topology evidence="1">Multi-pass membrane protein</topology>
    </subcellularLocation>
</comment>
<keyword evidence="5" id="KW-0812">Transmembrane</keyword>
<dbReference type="GO" id="GO:0005886">
    <property type="term" value="C:plasma membrane"/>
    <property type="evidence" value="ECO:0007669"/>
    <property type="project" value="UniProtKB-SubCell"/>
</dbReference>
<evidence type="ECO:0008006" key="10">
    <source>
        <dbReference type="Google" id="ProtNLM"/>
    </source>
</evidence>
<organism evidence="8 9">
    <name type="scientific">Desulfomarina profundi</name>
    <dbReference type="NCBI Taxonomy" id="2772557"/>
    <lineage>
        <taxon>Bacteria</taxon>
        <taxon>Pseudomonadati</taxon>
        <taxon>Thermodesulfobacteriota</taxon>
        <taxon>Desulfobulbia</taxon>
        <taxon>Desulfobulbales</taxon>
        <taxon>Desulfobulbaceae</taxon>
        <taxon>Desulfomarina</taxon>
    </lineage>
</organism>
<sequence length="716" mass="78052">MLKGIIPHKIKSIFMLIVSTAVAIIICVYIQNDYGQKHARILQQERSQLNSEYIIVKNLLAEKKMQATTIASVFAENAELQRALANRDREEVRRLTLGSFLRLKESYNLAQFQVHLPPAISFFRAHKPEKFGDDLSSFRHTVIRVNRTGKSVAGIEKGVAGYGIRGVVPVFYEGAQVGSVEVGIKLNSKLFMPIKRKNGFDISIVVPTEGGFKYLAKTHSLTIPEKSFPWLHRMMEEKRIRFKQVEKNDKHLLTVFAPLHNYNDDVIGVIAIPREISRLLHQLEIDLYKQIAIGTGLFVLLVSSLYFLFDKLVDKPIQLLIDTFTRAGSGDLTQILEERMPVMDCSSLSSCNKTECDVFGKKGRCWETVGSFSAVEVSCEKVINGIYDNCHECRDVYQQARMDELQELGSYYNAFIYNMRILIGNARRSMEVMTSSAGQLSDMAKSLVEGADASSARANDVAAAAETMSSNMHSVAAASEEATTNVNMVASAVEEMIGTISAIAGKTDQAAGVTANAVKKAQGASQKVDMLGVAATQINKVTETITEIAEQTNLLALNATIEAARAGEAGKGFSVVADEIKGLARQAADASMEIRQKVEAIHSSTDETVLEIHEISEVIHEVSQIVASISTDMEEQAGVASEIGDNVSQAAVGLAEVNENVSHSSTMSKDISNDISEVSAIVNSMTEDSSMVSGKSEELSGLSAGLGTILGRFEVA</sequence>
<evidence type="ECO:0000256" key="2">
    <source>
        <dbReference type="ARBA" id="ARBA00022519"/>
    </source>
</evidence>
<proteinExistence type="predicted"/>
<dbReference type="Pfam" id="PF14827">
    <property type="entry name" value="dCache_3"/>
    <property type="match status" value="1"/>
</dbReference>
<dbReference type="PANTHER" id="PTHR32089">
    <property type="entry name" value="METHYL-ACCEPTING CHEMOTAXIS PROTEIN MCPB"/>
    <property type="match status" value="1"/>
</dbReference>
<dbReference type="SMART" id="SM00283">
    <property type="entry name" value="MA"/>
    <property type="match status" value="1"/>
</dbReference>
<dbReference type="AlphaFoldDB" id="A0A8D5FJ12"/>
<gene>
    <name evidence="8" type="ORF">DGMP_32250</name>
</gene>
<accession>A0A8D5FJ12</accession>
<keyword evidence="2" id="KW-1003">Cell membrane</keyword>
<evidence type="ECO:0000256" key="5">
    <source>
        <dbReference type="SAM" id="Phobius"/>
    </source>
</evidence>
<dbReference type="EMBL" id="AP024086">
    <property type="protein sequence ID" value="BCL62532.1"/>
    <property type="molecule type" value="Genomic_DNA"/>
</dbReference>
<dbReference type="Pfam" id="PF00015">
    <property type="entry name" value="MCPsignal"/>
    <property type="match status" value="1"/>
</dbReference>
<keyword evidence="9" id="KW-1185">Reference proteome</keyword>
<name>A0A8D5FJ12_9BACT</name>
<keyword evidence="5" id="KW-0472">Membrane</keyword>
<reference evidence="8" key="1">
    <citation type="submission" date="2020-09" db="EMBL/GenBank/DDBJ databases">
        <title>Desulfogranum mesoprofundum gen. nov., sp. nov., a novel mesophilic, sulfate-reducing chemolithoautotroph isolated from a deep-sea hydrothermal vent chimney in the Suiyo Seamount.</title>
        <authorList>
            <person name="Hashimoto Y."/>
            <person name="Nakagawa S."/>
        </authorList>
    </citation>
    <scope>NUCLEOTIDE SEQUENCE</scope>
    <source>
        <strain evidence="8">KT2</strain>
    </source>
</reference>
<dbReference type="InterPro" id="IPR029150">
    <property type="entry name" value="dCache_3"/>
</dbReference>
<feature type="domain" description="Methyl-accepting transducer" evidence="6">
    <location>
        <begin position="450"/>
        <end position="679"/>
    </location>
</feature>
<evidence type="ECO:0000313" key="8">
    <source>
        <dbReference type="EMBL" id="BCL62532.1"/>
    </source>
</evidence>
<protein>
    <recommendedName>
        <fullName evidence="10">Methyl-accepting transducer domain-containing protein</fullName>
    </recommendedName>
</protein>
<evidence type="ECO:0000256" key="4">
    <source>
        <dbReference type="PROSITE-ProRule" id="PRU00284"/>
    </source>
</evidence>
<dbReference type="PANTHER" id="PTHR32089:SF112">
    <property type="entry name" value="LYSOZYME-LIKE PROTEIN-RELATED"/>
    <property type="match status" value="1"/>
</dbReference>
<keyword evidence="3 4" id="KW-0807">Transducer</keyword>
<keyword evidence="2" id="KW-0997">Cell inner membrane</keyword>
<evidence type="ECO:0000259" key="6">
    <source>
        <dbReference type="PROSITE" id="PS50111"/>
    </source>
</evidence>
<dbReference type="GO" id="GO:0007165">
    <property type="term" value="P:signal transduction"/>
    <property type="evidence" value="ECO:0007669"/>
    <property type="project" value="UniProtKB-KW"/>
</dbReference>
<evidence type="ECO:0000256" key="3">
    <source>
        <dbReference type="ARBA" id="ARBA00023224"/>
    </source>
</evidence>
<dbReference type="InterPro" id="IPR004089">
    <property type="entry name" value="MCPsignal_dom"/>
</dbReference>
<dbReference type="PROSITE" id="PS50111">
    <property type="entry name" value="CHEMOTAXIS_TRANSDUC_2"/>
    <property type="match status" value="1"/>
</dbReference>
<evidence type="ECO:0000256" key="1">
    <source>
        <dbReference type="ARBA" id="ARBA00004429"/>
    </source>
</evidence>
<keyword evidence="5" id="KW-1133">Transmembrane helix</keyword>
<evidence type="ECO:0000313" key="9">
    <source>
        <dbReference type="Proteomes" id="UP000826725"/>
    </source>
</evidence>
<dbReference type="PROSITE" id="PS50192">
    <property type="entry name" value="T_SNARE"/>
    <property type="match status" value="1"/>
</dbReference>
<feature type="domain" description="T-SNARE coiled-coil homology" evidence="7">
    <location>
        <begin position="602"/>
        <end position="664"/>
    </location>
</feature>
<evidence type="ECO:0000259" key="7">
    <source>
        <dbReference type="PROSITE" id="PS50192"/>
    </source>
</evidence>
<dbReference type="InterPro" id="IPR000727">
    <property type="entry name" value="T_SNARE_dom"/>
</dbReference>
<dbReference type="Proteomes" id="UP000826725">
    <property type="component" value="Chromosome"/>
</dbReference>
<dbReference type="KEGG" id="dbk:DGMP_32250"/>
<feature type="transmembrane region" description="Helical" evidence="5">
    <location>
        <begin position="12"/>
        <end position="30"/>
    </location>
</feature>